<dbReference type="PANTHER" id="PTHR42648">
    <property type="entry name" value="TRANSPOSASE, PUTATIVE-RELATED"/>
    <property type="match status" value="1"/>
</dbReference>
<reference evidence="1" key="2">
    <citation type="journal article" date="2024" name="Plant">
        <title>Genomic evolution and insights into agronomic trait innovations of Sesamum species.</title>
        <authorList>
            <person name="Miao H."/>
            <person name="Wang L."/>
            <person name="Qu L."/>
            <person name="Liu H."/>
            <person name="Sun Y."/>
            <person name="Le M."/>
            <person name="Wang Q."/>
            <person name="Wei S."/>
            <person name="Zheng Y."/>
            <person name="Lin W."/>
            <person name="Duan Y."/>
            <person name="Cao H."/>
            <person name="Xiong S."/>
            <person name="Wang X."/>
            <person name="Wei L."/>
            <person name="Li C."/>
            <person name="Ma Q."/>
            <person name="Ju M."/>
            <person name="Zhao R."/>
            <person name="Li G."/>
            <person name="Mu C."/>
            <person name="Tian Q."/>
            <person name="Mei H."/>
            <person name="Zhang T."/>
            <person name="Gao T."/>
            <person name="Zhang H."/>
        </authorList>
    </citation>
    <scope>NUCLEOTIDE SEQUENCE</scope>
    <source>
        <strain evidence="1">KEN8</strain>
    </source>
</reference>
<proteinExistence type="predicted"/>
<dbReference type="GO" id="GO:0003676">
    <property type="term" value="F:nucleic acid binding"/>
    <property type="evidence" value="ECO:0007669"/>
    <property type="project" value="InterPro"/>
</dbReference>
<dbReference type="SUPFAM" id="SSF53098">
    <property type="entry name" value="Ribonuclease H-like"/>
    <property type="match status" value="1"/>
</dbReference>
<organism evidence="1">
    <name type="scientific">Sesamum calycinum</name>
    <dbReference type="NCBI Taxonomy" id="2727403"/>
    <lineage>
        <taxon>Eukaryota</taxon>
        <taxon>Viridiplantae</taxon>
        <taxon>Streptophyta</taxon>
        <taxon>Embryophyta</taxon>
        <taxon>Tracheophyta</taxon>
        <taxon>Spermatophyta</taxon>
        <taxon>Magnoliopsida</taxon>
        <taxon>eudicotyledons</taxon>
        <taxon>Gunneridae</taxon>
        <taxon>Pentapetalae</taxon>
        <taxon>asterids</taxon>
        <taxon>lamiids</taxon>
        <taxon>Lamiales</taxon>
        <taxon>Pedaliaceae</taxon>
        <taxon>Sesamum</taxon>
    </lineage>
</organism>
<reference evidence="1" key="1">
    <citation type="submission" date="2020-06" db="EMBL/GenBank/DDBJ databases">
        <authorList>
            <person name="Li T."/>
            <person name="Hu X."/>
            <person name="Zhang T."/>
            <person name="Song X."/>
            <person name="Zhang H."/>
            <person name="Dai N."/>
            <person name="Sheng W."/>
            <person name="Hou X."/>
            <person name="Wei L."/>
        </authorList>
    </citation>
    <scope>NUCLEOTIDE SEQUENCE</scope>
    <source>
        <strain evidence="1">KEN8</strain>
        <tissue evidence="1">Leaf</tissue>
    </source>
</reference>
<dbReference type="Gene3D" id="3.30.420.10">
    <property type="entry name" value="Ribonuclease H-like superfamily/Ribonuclease H"/>
    <property type="match status" value="1"/>
</dbReference>
<dbReference type="InterPro" id="IPR012337">
    <property type="entry name" value="RNaseH-like_sf"/>
</dbReference>
<dbReference type="AlphaFoldDB" id="A0AAW2SUF9"/>
<dbReference type="InterPro" id="IPR036397">
    <property type="entry name" value="RNaseH_sf"/>
</dbReference>
<protein>
    <submittedName>
        <fullName evidence="1">Uncharacterized protein</fullName>
    </submittedName>
</protein>
<dbReference type="InterPro" id="IPR039537">
    <property type="entry name" value="Retrotran_Ty1/copia-like"/>
</dbReference>
<evidence type="ECO:0000313" key="1">
    <source>
        <dbReference type="EMBL" id="KAL0396230.1"/>
    </source>
</evidence>
<accession>A0AAW2SUF9</accession>
<sequence>MPQPNDVSKRKNRTLLDTVRSMMSFYKLLLWFWEYALETAAKLLNMVPSKTVTHTSYQIWHGKLLSYKYLKVWGIPAYFKRLVGDRLDSSSSLCRSTTVPNSLRGFVLKLNGGVVAWKSFKQDITVYSTTEANYVVALQAVRRQFG</sequence>
<dbReference type="PANTHER" id="PTHR42648:SF27">
    <property type="entry name" value="RNA-DIRECTED DNA POLYMERASE"/>
    <property type="match status" value="1"/>
</dbReference>
<comment type="caution">
    <text evidence="1">The sequence shown here is derived from an EMBL/GenBank/DDBJ whole genome shotgun (WGS) entry which is preliminary data.</text>
</comment>
<name>A0AAW2SUF9_9LAMI</name>
<gene>
    <name evidence="1" type="ORF">Scaly_0071400</name>
</gene>
<dbReference type="EMBL" id="JACGWM010000001">
    <property type="protein sequence ID" value="KAL0396230.1"/>
    <property type="molecule type" value="Genomic_DNA"/>
</dbReference>